<dbReference type="SUPFAM" id="SSF52047">
    <property type="entry name" value="RNI-like"/>
    <property type="match status" value="1"/>
</dbReference>
<name>X8JGL1_9AGAM</name>
<dbReference type="PANTHER" id="PTHR38926:SF5">
    <property type="entry name" value="F-BOX AND LEUCINE-RICH REPEAT PROTEIN 6"/>
    <property type="match status" value="1"/>
</dbReference>
<proteinExistence type="predicted"/>
<feature type="non-terminal residue" evidence="1">
    <location>
        <position position="480"/>
    </location>
</feature>
<dbReference type="InterPro" id="IPR032675">
    <property type="entry name" value="LRR_dom_sf"/>
</dbReference>
<protein>
    <submittedName>
        <fullName evidence="1">F-box-like protein</fullName>
    </submittedName>
</protein>
<evidence type="ECO:0000313" key="2">
    <source>
        <dbReference type="Proteomes" id="UP000030108"/>
    </source>
</evidence>
<dbReference type="EMBL" id="JATN01000317">
    <property type="protein sequence ID" value="EUC62872.1"/>
    <property type="molecule type" value="Genomic_DNA"/>
</dbReference>
<dbReference type="Proteomes" id="UP000030108">
    <property type="component" value="Unassembled WGS sequence"/>
</dbReference>
<evidence type="ECO:0000313" key="1">
    <source>
        <dbReference type="EMBL" id="EUC62872.1"/>
    </source>
</evidence>
<organism evidence="1 2">
    <name type="scientific">Rhizoctonia solani AG-3 Rhs1AP</name>
    <dbReference type="NCBI Taxonomy" id="1086054"/>
    <lineage>
        <taxon>Eukaryota</taxon>
        <taxon>Fungi</taxon>
        <taxon>Dikarya</taxon>
        <taxon>Basidiomycota</taxon>
        <taxon>Agaricomycotina</taxon>
        <taxon>Agaricomycetes</taxon>
        <taxon>Cantharellales</taxon>
        <taxon>Ceratobasidiaceae</taxon>
        <taxon>Rhizoctonia</taxon>
    </lineage>
</organism>
<dbReference type="PANTHER" id="PTHR38926">
    <property type="entry name" value="F-BOX DOMAIN CONTAINING PROTEIN, EXPRESSED"/>
    <property type="match status" value="1"/>
</dbReference>
<dbReference type="AlphaFoldDB" id="X8JGL1"/>
<dbReference type="Gene3D" id="3.80.10.10">
    <property type="entry name" value="Ribonuclease Inhibitor"/>
    <property type="match status" value="1"/>
</dbReference>
<comment type="caution">
    <text evidence="1">The sequence shown here is derived from an EMBL/GenBank/DDBJ whole genome shotgun (WGS) entry which is preliminary data.</text>
</comment>
<sequence length="480" mass="55046">MTRCLPQEILAEVFTIVLYARSHIDQDTLRPIPMEAAILHLFRDFYSLQSVCRAWRNAIFSRGTFWYFAPIYCTEVPALECVQSPKLSLERSNGDLYLAAVIGQNEPGLLYITPASPRFRKVNLIAGSRMASRVLIERLLDSGPPFILSELSLYERVSSDVSSEEDIPHVLSHTSSQWDLFCKLIKSLSVFRVRNVHFDWKYMLFSSHLLELRLQDVMMGSDREDFVEFLRVLALAPQLRDLKIISVQSIFDHLSLTIISPSSRIHFPGLKSLYLEDLAHHTLVTVTDYIAPGSHRLTLYLTEQSAILDSALPADDETRLNSLRIQLEEVWVDTLVLSQDSDDWLSSSELNDILHWVPELKSLKLNGRTMDEDEFQAIIGTHVMGSESVDNAFPQLEYLDLSRVWIEDEEWLKEVILSHPIQIMALGGYILNTALESPDYEPLQINTPIVNWLRANVPDFTLTHERAQPLEYSSSVWQLW</sequence>
<gene>
    <name evidence="1" type="ORF">RSOL_461010</name>
</gene>
<accession>X8JGL1</accession>
<reference evidence="2" key="1">
    <citation type="journal article" date="2014" name="Genome Announc.">
        <title>Draft genome sequence of the plant-pathogenic soil fungus Rhizoctonia solani anastomosis group 3 strain Rhs1AP.</title>
        <authorList>
            <person name="Cubeta M.A."/>
            <person name="Thomas E."/>
            <person name="Dean R.A."/>
            <person name="Jabaji S."/>
            <person name="Neate S.M."/>
            <person name="Tavantzis S."/>
            <person name="Toda T."/>
            <person name="Vilgalys R."/>
            <person name="Bharathan N."/>
            <person name="Fedorova-Abrams N."/>
            <person name="Pakala S.B."/>
            <person name="Pakala S.M."/>
            <person name="Zafar N."/>
            <person name="Joardar V."/>
            <person name="Losada L."/>
            <person name="Nierman W.C."/>
        </authorList>
    </citation>
    <scope>NUCLEOTIDE SEQUENCE [LARGE SCALE GENOMIC DNA]</scope>
    <source>
        <strain evidence="2">AG-3</strain>
    </source>
</reference>